<reference evidence="3" key="1">
    <citation type="submission" date="2011-10" db="EMBL/GenBank/DDBJ databases">
        <authorList>
            <consortium name="Soft-shell Turtle Genome Consortium"/>
        </authorList>
    </citation>
    <scope>NUCLEOTIDE SEQUENCE [LARGE SCALE GENOMIC DNA]</scope>
    <source>
        <strain evidence="3">Daiwa-1</strain>
    </source>
</reference>
<sequence>MKLQAHLDPLKKKLDAVLKQKSSEEEKIAELKNKTKQEVKELESDFELLHQFLIGEQVLLLHQLEERSEALLARQRSNISQLEEQGATLGRLQDGLQLLKDIKDTFTRSVLRYFRQHPPAPRLPLGRLRLLKPMSPT</sequence>
<evidence type="ECO:0000256" key="1">
    <source>
        <dbReference type="SAM" id="Coils"/>
    </source>
</evidence>
<dbReference type="EMBL" id="AGCU01040261">
    <property type="status" value="NOT_ANNOTATED_CDS"/>
    <property type="molecule type" value="Genomic_DNA"/>
</dbReference>
<proteinExistence type="predicted"/>
<organism evidence="2 3">
    <name type="scientific">Pelodiscus sinensis</name>
    <name type="common">Chinese softshell turtle</name>
    <name type="synonym">Trionyx sinensis</name>
    <dbReference type="NCBI Taxonomy" id="13735"/>
    <lineage>
        <taxon>Eukaryota</taxon>
        <taxon>Metazoa</taxon>
        <taxon>Chordata</taxon>
        <taxon>Craniata</taxon>
        <taxon>Vertebrata</taxon>
        <taxon>Euteleostomi</taxon>
        <taxon>Archelosauria</taxon>
        <taxon>Testudinata</taxon>
        <taxon>Testudines</taxon>
        <taxon>Cryptodira</taxon>
        <taxon>Trionychia</taxon>
        <taxon>Trionychidae</taxon>
        <taxon>Pelodiscus</taxon>
    </lineage>
</organism>
<feature type="coiled-coil region" evidence="1">
    <location>
        <begin position="14"/>
        <end position="85"/>
    </location>
</feature>
<dbReference type="eggNOG" id="KOG2177">
    <property type="taxonomic scope" value="Eukaryota"/>
</dbReference>
<reference evidence="3" key="2">
    <citation type="journal article" date="2013" name="Nat. Genet.">
        <title>The draft genomes of soft-shell turtle and green sea turtle yield insights into the development and evolution of the turtle-specific body plan.</title>
        <authorList>
            <person name="Wang Z."/>
            <person name="Pascual-Anaya J."/>
            <person name="Zadissa A."/>
            <person name="Li W."/>
            <person name="Niimura Y."/>
            <person name="Huang Z."/>
            <person name="Li C."/>
            <person name="White S."/>
            <person name="Xiong Z."/>
            <person name="Fang D."/>
            <person name="Wang B."/>
            <person name="Ming Y."/>
            <person name="Chen Y."/>
            <person name="Zheng Y."/>
            <person name="Kuraku S."/>
            <person name="Pignatelli M."/>
            <person name="Herrero J."/>
            <person name="Beal K."/>
            <person name="Nozawa M."/>
            <person name="Li Q."/>
            <person name="Wang J."/>
            <person name="Zhang H."/>
            <person name="Yu L."/>
            <person name="Shigenobu S."/>
            <person name="Wang J."/>
            <person name="Liu J."/>
            <person name="Flicek P."/>
            <person name="Searle S."/>
            <person name="Wang J."/>
            <person name="Kuratani S."/>
            <person name="Yin Y."/>
            <person name="Aken B."/>
            <person name="Zhang G."/>
            <person name="Irie N."/>
        </authorList>
    </citation>
    <scope>NUCLEOTIDE SEQUENCE [LARGE SCALE GENOMIC DNA]</scope>
    <source>
        <strain evidence="3">Daiwa-1</strain>
    </source>
</reference>
<dbReference type="Proteomes" id="UP000007267">
    <property type="component" value="Unassembled WGS sequence"/>
</dbReference>
<dbReference type="Ensembl" id="ENSPSIT00000008358.1">
    <property type="protein sequence ID" value="ENSPSIP00000008315.1"/>
    <property type="gene ID" value="ENSPSIG00000007629.1"/>
</dbReference>
<reference evidence="2" key="4">
    <citation type="submission" date="2025-09" db="UniProtKB">
        <authorList>
            <consortium name="Ensembl"/>
        </authorList>
    </citation>
    <scope>IDENTIFICATION</scope>
</reference>
<dbReference type="AlphaFoldDB" id="K7FJV5"/>
<protein>
    <submittedName>
        <fullName evidence="2">Uncharacterized protein</fullName>
    </submittedName>
</protein>
<evidence type="ECO:0000313" key="2">
    <source>
        <dbReference type="Ensembl" id="ENSPSIP00000008315.1"/>
    </source>
</evidence>
<accession>K7FJV5</accession>
<name>K7FJV5_PELSI</name>
<reference evidence="2" key="3">
    <citation type="submission" date="2025-08" db="UniProtKB">
        <authorList>
            <consortium name="Ensembl"/>
        </authorList>
    </citation>
    <scope>IDENTIFICATION</scope>
</reference>
<evidence type="ECO:0000313" key="3">
    <source>
        <dbReference type="Proteomes" id="UP000007267"/>
    </source>
</evidence>
<dbReference type="HOGENOM" id="CLU_1864503_0_0_1"/>
<keyword evidence="1" id="KW-0175">Coiled coil</keyword>
<keyword evidence="3" id="KW-1185">Reference proteome</keyword>